<evidence type="ECO:0000313" key="63">
    <source>
        <dbReference type="Proteomes" id="UP000033864"/>
    </source>
</evidence>
<evidence type="ECO:0000313" key="113">
    <source>
        <dbReference type="Proteomes" id="UP000034944"/>
    </source>
</evidence>
<dbReference type="EMBL" id="JJOU01000210">
    <property type="protein sequence ID" value="KKG08831.1"/>
    <property type="molecule type" value="Genomic_DNA"/>
</dbReference>
<evidence type="ECO:0000313" key="28">
    <source>
        <dbReference type="EMBL" id="KKG93673.1"/>
    </source>
</evidence>
<dbReference type="EMBL" id="JJQV01000049">
    <property type="protein sequence ID" value="KKH84383.1"/>
    <property type="molecule type" value="Genomic_DNA"/>
</dbReference>
<feature type="region of interest" description="Disordered" evidence="1">
    <location>
        <begin position="1"/>
        <end position="41"/>
    </location>
</feature>
<dbReference type="Proteomes" id="UP000034195">
    <property type="component" value="Unassembled WGS sequence"/>
</dbReference>
<evidence type="ECO:0000313" key="6">
    <source>
        <dbReference type="EMBL" id="KKG08150.1"/>
    </source>
</evidence>
<dbReference type="Proteomes" id="UP000034733">
    <property type="component" value="Unassembled WGS sequence"/>
</dbReference>
<reference evidence="61 62" key="1">
    <citation type="journal article" date="2015" name="ISME J.">
        <title>Genomic and phenotypic differentiation among Methanosarcina mazei populations from Columbia River sediment.</title>
        <authorList>
            <person name="Youngblut N.D."/>
            <person name="Wirth J.S."/>
            <person name="Henriksen J.R."/>
            <person name="Smith M."/>
            <person name="Simon H."/>
            <person name="Metcalf W.W."/>
            <person name="Whitaker R.J."/>
        </authorList>
    </citation>
    <scope>NUCLEOTIDE SEQUENCE [LARGE SCALE GENOMIC DNA]</scope>
    <source>
        <strain evidence="34 73">1.F.A.1A.3</strain>
        <strain evidence="35 104">1.F.A.1B.3</strain>
        <strain evidence="36 68">1.F.A.1B.4</strain>
        <strain evidence="38 80">1.F.A.2.8</strain>
        <strain evidence="37 110">1.F.M.0.5</strain>
        <strain evidence="39 87">1.H.A.0.1</strain>
        <strain evidence="42 105">1.H.A.1A.1</strain>
        <strain evidence="40 70">1.H.A.1A.3</strain>
        <strain evidence="41 102">1.H.A.1A.4</strain>
        <strain evidence="43 63">1.H.A.1A.6</strain>
        <strain evidence="45 84">1.H.A.2.1</strain>
        <strain evidence="44 81">1.H.A.2.3</strain>
        <strain evidence="46 92">1.H.A.2.6</strain>
        <strain evidence="49 103">1.H.A.2.7</strain>
        <strain evidence="47">1.H.A.2.8</strain>
        <strain evidence="48 67">1.H.M.0.1</strain>
        <strain evidence="51 111">1.H.M.1A.1</strain>
        <strain evidence="50 71">1.H.M.1A.2</strain>
        <strain evidence="53 108">1.H.M.1A.3</strain>
        <strain evidence="52 77">1.H.M.2.1</strain>
        <strain evidence="54 61">1.H.M.2.2</strain>
        <strain evidence="55 112">1.H.M.2.3</strain>
        <strain evidence="56 101">1.H.M.2.4</strain>
        <strain evidence="57 109">1.H.T.2.1</strain>
        <strain evidence="59 65">1.H.T.2.3</strain>
        <strain evidence="58 94">1.H.T.2.5</strain>
        <strain evidence="6 75">2.F.A.2.3</strain>
        <strain evidence="5 97">2.F.A.2.4</strain>
        <strain evidence="4 98">2.F.T.0.2</strain>
        <strain evidence="7 72">2.F.T.2.6</strain>
        <strain evidence="10 89">3.F.A.1A.1</strain>
        <strain evidence="8 64">3.F.A.1A.3</strain>
        <strain evidence="9 86">3.F.A.1B.1</strain>
        <strain evidence="12 96">3.F.A.2.12</strain>
        <strain evidence="13 100">3.F.A.2.3</strain>
        <strain evidence="11 76">3.F.A.2.5</strain>
        <strain evidence="16 79">3.F.A.2.6</strain>
        <strain evidence="14 82">3.F.A.2.7</strain>
        <strain evidence="15 78">3.F.T.1A.1</strain>
        <strain evidence="19 85">3.F.T.1A.2</strain>
        <strain evidence="17 95">3.F.T.1A.4</strain>
        <strain evidence="18 91">3.F.T.2.1</strain>
        <strain evidence="21">3.H.A.1A.1</strain>
        <strain evidence="22 74">3.H.A.1A.2</strain>
        <strain evidence="20 69">3.H.A.2.1</strain>
        <strain evidence="23 106">3.H.A.2.4</strain>
        <strain evidence="24 66">3.H.A.2.5</strain>
        <strain evidence="26 114">3.H.A.2.6</strain>
        <strain evidence="25 90">3.H.A.2.8</strain>
        <strain evidence="28 99">3.H.M.1A.1</strain>
        <strain evidence="27 93">3.H.M.1B.1</strain>
        <strain evidence="30 62">3.H.M.1B.2</strain>
        <strain evidence="29 83">3.H.M.1B.5</strain>
        <strain evidence="33 88">3.H.M.2.7</strain>
        <strain evidence="31 107">3.H.T.1A.1</strain>
        <strain evidence="32 113">3.H.T.1A.2</strain>
    </source>
</reference>
<dbReference type="Proteomes" id="UP000033885">
    <property type="component" value="Unassembled WGS sequence"/>
</dbReference>
<dbReference type="EMBL" id="JJPM01000158">
    <property type="protein sequence ID" value="KKG74957.1"/>
    <property type="molecule type" value="Genomic_DNA"/>
</dbReference>
<dbReference type="Proteomes" id="UP000034597">
    <property type="component" value="Unassembled WGS sequence"/>
</dbReference>
<evidence type="ECO:0000313" key="111">
    <source>
        <dbReference type="Proteomes" id="UP000034925"/>
    </source>
</evidence>
<dbReference type="EMBL" id="JJOS01000035">
    <property type="protein sequence ID" value="KKG04457.1"/>
    <property type="molecule type" value="Genomic_DNA"/>
</dbReference>
<dbReference type="Proteomes" id="UP000034921">
    <property type="component" value="Unassembled WGS sequence"/>
</dbReference>
<evidence type="ECO:0000313" key="58">
    <source>
        <dbReference type="EMBL" id="KKI01696.1"/>
    </source>
</evidence>
<evidence type="ECO:0000313" key="50">
    <source>
        <dbReference type="EMBL" id="KKH71977.1"/>
    </source>
</evidence>
<dbReference type="Proteomes" id="UP000033987">
    <property type="component" value="Unassembled WGS sequence"/>
</dbReference>
<evidence type="ECO:0000313" key="36">
    <source>
        <dbReference type="EMBL" id="KKH21613.1"/>
    </source>
</evidence>
<dbReference type="Proteomes" id="UP000034872">
    <property type="component" value="Unassembled WGS sequence"/>
</dbReference>
<evidence type="ECO:0000313" key="61">
    <source>
        <dbReference type="Proteomes" id="UP000033814"/>
    </source>
</evidence>
<dbReference type="EMBL" id="JJPH01000042">
    <property type="protein sequence ID" value="KKG54114.1"/>
    <property type="molecule type" value="Genomic_DNA"/>
</dbReference>
<evidence type="ECO:0000256" key="1">
    <source>
        <dbReference type="SAM" id="MobiDB-lite"/>
    </source>
</evidence>
<evidence type="ECO:0000313" key="88">
    <source>
        <dbReference type="Proteomes" id="UP000034387"/>
    </source>
</evidence>
<evidence type="ECO:0000313" key="55">
    <source>
        <dbReference type="EMBL" id="KKH88083.1"/>
    </source>
</evidence>
<evidence type="ECO:0000313" key="76">
    <source>
        <dbReference type="Proteomes" id="UP000034151"/>
    </source>
</evidence>
<evidence type="ECO:0000313" key="114">
    <source>
        <dbReference type="Proteomes" id="UP000034950"/>
    </source>
</evidence>
<evidence type="ECO:0000313" key="46">
    <source>
        <dbReference type="EMBL" id="KKH57872.1"/>
    </source>
</evidence>
<evidence type="ECO:0000313" key="81">
    <source>
        <dbReference type="Proteomes" id="UP000034232"/>
    </source>
</evidence>
<evidence type="ECO:0000313" key="69">
    <source>
        <dbReference type="Proteomes" id="UP000034001"/>
    </source>
</evidence>
<evidence type="ECO:0000313" key="8">
    <source>
        <dbReference type="EMBL" id="KKG29400.1"/>
    </source>
</evidence>
<evidence type="ECO:0000313" key="65">
    <source>
        <dbReference type="Proteomes" id="UP000033885"/>
    </source>
</evidence>
<evidence type="ECO:0000313" key="103">
    <source>
        <dbReference type="Proteomes" id="UP000034692"/>
    </source>
</evidence>
<dbReference type="Proteomes" id="UP000034668">
    <property type="component" value="Unassembled WGS sequence"/>
</dbReference>
<evidence type="ECO:0000313" key="115">
    <source>
        <dbReference type="Proteomes" id="UP000300067"/>
    </source>
</evidence>
<evidence type="ECO:0000313" key="73">
    <source>
        <dbReference type="Proteomes" id="UP000034064"/>
    </source>
</evidence>
<dbReference type="EMBL" id="JJPJ01000022">
    <property type="protein sequence ID" value="KKG65856.1"/>
    <property type="molecule type" value="Genomic_DNA"/>
</dbReference>
<feature type="compositionally biased region" description="Basic and acidic residues" evidence="1">
    <location>
        <begin position="30"/>
        <end position="39"/>
    </location>
</feature>
<evidence type="ECO:0000313" key="18">
    <source>
        <dbReference type="EMBL" id="KKG60047.1"/>
    </source>
</evidence>
<dbReference type="EMBL" id="JJQX01000236">
    <property type="protein sequence ID" value="KKH88747.1"/>
    <property type="molecule type" value="Genomic_DNA"/>
</dbReference>
<evidence type="ECO:0000313" key="10">
    <source>
        <dbReference type="EMBL" id="KKG33024.1"/>
    </source>
</evidence>
<dbReference type="EMBL" id="JJQK01000031">
    <property type="protein sequence ID" value="KKH55665.1"/>
    <property type="molecule type" value="Genomic_DNA"/>
</dbReference>
<dbReference type="Proteomes" id="UP000034253">
    <property type="component" value="Unassembled WGS sequence"/>
</dbReference>
<evidence type="ECO:0000313" key="99">
    <source>
        <dbReference type="Proteomes" id="UP000034657"/>
    </source>
</evidence>
<dbReference type="EMBL" id="JJPO01000063">
    <property type="protein sequence ID" value="KKG74048.1"/>
    <property type="molecule type" value="Genomic_DNA"/>
</dbReference>
<evidence type="ECO:0000313" key="101">
    <source>
        <dbReference type="Proteomes" id="UP000034668"/>
    </source>
</evidence>
<dbReference type="Proteomes" id="UP000034338">
    <property type="component" value="Unassembled WGS sequence"/>
</dbReference>
<sequence>MKKRSNMTENELNPHNEEKGTDNRSVGIQKPEKDNRTENNDSSFKKLVNSAILIVLLAFVFIALFSFFFNMREAIIALFNPKYQALVQAIFSLLVVIIGIYIIRLLLPNKH</sequence>
<dbReference type="Proteomes" id="UP000034450">
    <property type="component" value="Unassembled WGS sequence"/>
</dbReference>
<dbReference type="EMBL" id="JJPL01000146">
    <property type="protein sequence ID" value="KKG60047.1"/>
    <property type="molecule type" value="Genomic_DNA"/>
</dbReference>
<evidence type="ECO:0000313" key="15">
    <source>
        <dbReference type="EMBL" id="KKG56025.1"/>
    </source>
</evidence>
<protein>
    <recommendedName>
        <fullName evidence="3">DUF8060 domain-containing protein</fullName>
    </recommendedName>
</protein>
<evidence type="ECO:0000313" key="108">
    <source>
        <dbReference type="Proteomes" id="UP000034842"/>
    </source>
</evidence>
<evidence type="ECO:0000313" key="17">
    <source>
        <dbReference type="EMBL" id="KKG59543.1"/>
    </source>
</evidence>
<dbReference type="EMBL" id="JJQG01000046">
    <property type="protein sequence ID" value="KKH40920.1"/>
    <property type="molecule type" value="Genomic_DNA"/>
</dbReference>
<evidence type="ECO:0000313" key="79">
    <source>
        <dbReference type="Proteomes" id="UP000034195"/>
    </source>
</evidence>
<evidence type="ECO:0000313" key="112">
    <source>
        <dbReference type="Proteomes" id="UP000034937"/>
    </source>
</evidence>
<dbReference type="EMBL" id="JJPX01000115">
    <property type="protein sequence ID" value="KKH08407.1"/>
    <property type="molecule type" value="Genomic_DNA"/>
</dbReference>
<evidence type="ECO:0000313" key="77">
    <source>
        <dbReference type="Proteomes" id="UP000034152"/>
    </source>
</evidence>
<dbReference type="Proteomes" id="UP000034259">
    <property type="component" value="Unassembled WGS sequence"/>
</dbReference>
<dbReference type="EMBL" id="JJPR01000027">
    <property type="protein sequence ID" value="KKG89437.1"/>
    <property type="molecule type" value="Genomic_DNA"/>
</dbReference>
<evidence type="ECO:0000313" key="98">
    <source>
        <dbReference type="Proteomes" id="UP000034597"/>
    </source>
</evidence>
<keyword evidence="97" id="KW-1185">Reference proteome</keyword>
<dbReference type="Proteomes" id="UP000034188">
    <property type="component" value="Unassembled WGS sequence"/>
</dbReference>
<dbReference type="Proteomes" id="UP000034944">
    <property type="component" value="Unassembled WGS sequence"/>
</dbReference>
<dbReference type="Proteomes" id="UP000034243">
    <property type="component" value="Unassembled WGS sequence"/>
</dbReference>
<evidence type="ECO:0000313" key="84">
    <source>
        <dbReference type="Proteomes" id="UP000034259"/>
    </source>
</evidence>
<evidence type="ECO:0000313" key="44">
    <source>
        <dbReference type="EMBL" id="KKH52043.1"/>
    </source>
</evidence>
<evidence type="ECO:0000313" key="48">
    <source>
        <dbReference type="EMBL" id="KKH65384.1"/>
    </source>
</evidence>
<feature type="domain" description="DUF8060" evidence="3">
    <location>
        <begin position="8"/>
        <end position="100"/>
    </location>
</feature>
<evidence type="ECO:0000313" key="43">
    <source>
        <dbReference type="EMBL" id="KKH49493.1"/>
    </source>
</evidence>
<evidence type="ECO:0000313" key="59">
    <source>
        <dbReference type="EMBL" id="KKI02282.1"/>
    </source>
</evidence>
<evidence type="ECO:0000313" key="72">
    <source>
        <dbReference type="Proteomes" id="UP000034047"/>
    </source>
</evidence>
<dbReference type="EMBL" id="JJQA01000027">
    <property type="protein sequence ID" value="KKH19507.1"/>
    <property type="molecule type" value="Genomic_DNA"/>
</dbReference>
<dbReference type="Proteomes" id="UP000034925">
    <property type="component" value="Unassembled WGS sequence"/>
</dbReference>
<dbReference type="EMBL" id="JJQW01000066">
    <property type="protein sequence ID" value="KKH88083.1"/>
    <property type="molecule type" value="Genomic_DNA"/>
</dbReference>
<dbReference type="EMBL" id="JJQP01000310">
    <property type="protein sequence ID" value="KKH60692.1"/>
    <property type="molecule type" value="Genomic_DNA"/>
</dbReference>
<evidence type="ECO:0000313" key="37">
    <source>
        <dbReference type="EMBL" id="KKH25926.1"/>
    </source>
</evidence>
<dbReference type="EMBL" id="JJQE01000136">
    <property type="protein sequence ID" value="KKH25926.1"/>
    <property type="molecule type" value="Genomic_DNA"/>
</dbReference>
<dbReference type="Proteomes" id="UP000034298">
    <property type="component" value="Unassembled WGS sequence"/>
</dbReference>
<evidence type="ECO:0000313" key="26">
    <source>
        <dbReference type="EMBL" id="KKG89437.1"/>
    </source>
</evidence>
<dbReference type="Proteomes" id="UP000034227">
    <property type="component" value="Unassembled WGS sequence"/>
</dbReference>
<evidence type="ECO:0000313" key="104">
    <source>
        <dbReference type="Proteomes" id="UP000034733"/>
    </source>
</evidence>
<dbReference type="EMBL" id="JJQD01000069">
    <property type="protein sequence ID" value="KKH30024.1"/>
    <property type="molecule type" value="Genomic_DNA"/>
</dbReference>
<evidence type="ECO:0000313" key="86">
    <source>
        <dbReference type="Proteomes" id="UP000034298"/>
    </source>
</evidence>
<evidence type="ECO:0000313" key="38">
    <source>
        <dbReference type="EMBL" id="KKH30024.1"/>
    </source>
</evidence>
<evidence type="ECO:0000313" key="9">
    <source>
        <dbReference type="EMBL" id="KKG31203.1"/>
    </source>
</evidence>
<dbReference type="Proteomes" id="UP000034279">
    <property type="component" value="Unassembled WGS sequence"/>
</dbReference>
<evidence type="ECO:0000313" key="110">
    <source>
        <dbReference type="Proteomes" id="UP000034921"/>
    </source>
</evidence>
<dbReference type="EMBL" id="JJRA01000106">
    <property type="protein sequence ID" value="KKI02282.1"/>
    <property type="molecule type" value="Genomic_DNA"/>
</dbReference>
<evidence type="ECO:0000313" key="100">
    <source>
        <dbReference type="Proteomes" id="UP000034667"/>
    </source>
</evidence>
<evidence type="ECO:0000313" key="30">
    <source>
        <dbReference type="EMBL" id="KKH03929.1"/>
    </source>
</evidence>
<dbReference type="EMBL" id="JJPU01000171">
    <property type="protein sequence ID" value="KKG93016.1"/>
    <property type="molecule type" value="Genomic_DNA"/>
</dbReference>
<dbReference type="EMBL" id="JJPA01000117">
    <property type="protein sequence ID" value="KKG33024.1"/>
    <property type="molecule type" value="Genomic_DNA"/>
</dbReference>
<dbReference type="Proteomes" id="UP000034021">
    <property type="component" value="Unassembled WGS sequence"/>
</dbReference>
<evidence type="ECO:0000313" key="5">
    <source>
        <dbReference type="EMBL" id="KKG04457.1"/>
    </source>
</evidence>
<accession>A0A0F8TKN5</accession>
<dbReference type="Proteomes" id="UP000034151">
    <property type="component" value="Unassembled WGS sequence"/>
</dbReference>
<dbReference type="Proteomes" id="UP000034817">
    <property type="component" value="Unassembled WGS sequence"/>
</dbReference>
<feature type="compositionally biased region" description="Basic and acidic residues" evidence="1">
    <location>
        <begin position="12"/>
        <end position="22"/>
    </location>
</feature>
<dbReference type="Proteomes" id="UP000034040">
    <property type="component" value="Unassembled WGS sequence"/>
</dbReference>
<dbReference type="Proteomes" id="UP000034758">
    <property type="component" value="Unassembled WGS sequence"/>
</dbReference>
<evidence type="ECO:0000313" key="89">
    <source>
        <dbReference type="Proteomes" id="UP000034399"/>
    </source>
</evidence>
<evidence type="ECO:0000313" key="16">
    <source>
        <dbReference type="EMBL" id="KKG56290.1"/>
    </source>
</evidence>
<evidence type="ECO:0000313" key="31">
    <source>
        <dbReference type="EMBL" id="KKH06437.1"/>
    </source>
</evidence>
<evidence type="ECO:0000313" key="41">
    <source>
        <dbReference type="EMBL" id="KKH39559.1"/>
    </source>
</evidence>
<keyword evidence="2" id="KW-1133">Transmembrane helix</keyword>
<dbReference type="EMBL" id="JJQI01000062">
    <property type="protein sequence ID" value="KKH39559.1"/>
    <property type="molecule type" value="Genomic_DNA"/>
</dbReference>
<organism evidence="53 108">
    <name type="scientific">Methanosarcina mazei</name>
    <name type="common">Methanosarcina frisia</name>
    <dbReference type="NCBI Taxonomy" id="2209"/>
    <lineage>
        <taxon>Archaea</taxon>
        <taxon>Methanobacteriati</taxon>
        <taxon>Methanobacteriota</taxon>
        <taxon>Stenosarchaea group</taxon>
        <taxon>Methanomicrobia</taxon>
        <taxon>Methanosarcinales</taxon>
        <taxon>Methanosarcinaceae</taxon>
        <taxon>Methanosarcina</taxon>
    </lineage>
</organism>
<evidence type="ECO:0000313" key="4">
    <source>
        <dbReference type="EMBL" id="KKG02723.1"/>
    </source>
</evidence>
<dbReference type="EMBL" id="JJQB01000070">
    <property type="protein sequence ID" value="KKH20179.1"/>
    <property type="molecule type" value="Genomic_DNA"/>
</dbReference>
<evidence type="ECO:0000313" key="80">
    <source>
        <dbReference type="Proteomes" id="UP000034227"/>
    </source>
</evidence>
<evidence type="ECO:0000313" key="94">
    <source>
        <dbReference type="Proteomes" id="UP000034547"/>
    </source>
</evidence>
<dbReference type="Proteomes" id="UP000300067">
    <property type="component" value="Chromosome"/>
</dbReference>
<dbReference type="EMBL" id="JJQJ01000098">
    <property type="protein sequence ID" value="KKH49493.1"/>
    <property type="molecule type" value="Genomic_DNA"/>
</dbReference>
<evidence type="ECO:0000313" key="56">
    <source>
        <dbReference type="EMBL" id="KKH88747.1"/>
    </source>
</evidence>
<evidence type="ECO:0000313" key="54">
    <source>
        <dbReference type="EMBL" id="KKH84383.1"/>
    </source>
</evidence>
<dbReference type="Proteomes" id="UP000034047">
    <property type="component" value="Unassembled WGS sequence"/>
</dbReference>
<evidence type="ECO:0000313" key="102">
    <source>
        <dbReference type="Proteomes" id="UP000034672"/>
    </source>
</evidence>
<evidence type="ECO:0000313" key="39">
    <source>
        <dbReference type="EMBL" id="KKH34218.1"/>
    </source>
</evidence>
<dbReference type="EMBL" id="JJPS01000156">
    <property type="protein sequence ID" value="KKG87940.1"/>
    <property type="molecule type" value="Genomic_DNA"/>
</dbReference>
<dbReference type="Proteomes" id="UP000034547">
    <property type="component" value="Unassembled WGS sequence"/>
</dbReference>
<dbReference type="InterPro" id="IPR058373">
    <property type="entry name" value="DUF8060"/>
</dbReference>
<evidence type="ECO:0000313" key="62">
    <source>
        <dbReference type="Proteomes" id="UP000033835"/>
    </source>
</evidence>
<evidence type="ECO:0000313" key="19">
    <source>
        <dbReference type="EMBL" id="KKG65856.1"/>
    </source>
</evidence>
<evidence type="ECO:0000313" key="93">
    <source>
        <dbReference type="Proteomes" id="UP000034468"/>
    </source>
</evidence>
<evidence type="ECO:0000313" key="75">
    <source>
        <dbReference type="Proteomes" id="UP000034142"/>
    </source>
</evidence>
<dbReference type="Proteomes" id="UP000034667">
    <property type="component" value="Unassembled WGS sequence"/>
</dbReference>
<evidence type="ECO:0000313" key="109">
    <source>
        <dbReference type="Proteomes" id="UP000034872"/>
    </source>
</evidence>
<evidence type="ECO:0000313" key="24">
    <source>
        <dbReference type="EMBL" id="KKG84653.1"/>
    </source>
</evidence>
<dbReference type="EMBL" id="JJPC01000144">
    <property type="protein sequence ID" value="KKG31203.1"/>
    <property type="molecule type" value="Genomic_DNA"/>
</dbReference>
<reference evidence="60 115" key="2">
    <citation type="submission" date="2018-05" db="EMBL/GenBank/DDBJ databases">
        <title>Methanosarcina gilichinskyana sp. nov., a novel methanogenic archaeon isolated from Holocene permafrost, North East Russia.</title>
        <authorList>
            <person name="Oshurkova V."/>
            <person name="Meer M."/>
            <person name="Bochkareva O."/>
            <person name="Shcherbakova V."/>
        </authorList>
    </citation>
    <scope>NUCLEOTIDE SEQUENCE [LARGE SCALE GENOMIC DNA]</scope>
    <source>
        <strain evidence="60 115">JL01</strain>
    </source>
</reference>
<evidence type="ECO:0000313" key="60">
    <source>
        <dbReference type="EMBL" id="QCR15933.1"/>
    </source>
</evidence>
<dbReference type="EMBL" id="JJPG01000008">
    <property type="protein sequence ID" value="KKG56290.1"/>
    <property type="molecule type" value="Genomic_DNA"/>
</dbReference>
<evidence type="ECO:0000313" key="92">
    <source>
        <dbReference type="Proteomes" id="UP000034450"/>
    </source>
</evidence>
<evidence type="ECO:0000313" key="40">
    <source>
        <dbReference type="EMBL" id="KKH37173.1"/>
    </source>
</evidence>
<keyword evidence="2" id="KW-0812">Transmembrane</keyword>
<evidence type="ECO:0000313" key="97">
    <source>
        <dbReference type="Proteomes" id="UP000034578"/>
    </source>
</evidence>
<dbReference type="EMBL" id="JJQO01000105">
    <property type="protein sequence ID" value="KKH66361.1"/>
    <property type="molecule type" value="Genomic_DNA"/>
</dbReference>
<dbReference type="Proteomes" id="UP000034657">
    <property type="component" value="Unassembled WGS sequence"/>
</dbReference>
<dbReference type="Proteomes" id="UP000034152">
    <property type="component" value="Unassembled WGS sequence"/>
</dbReference>
<dbReference type="EMBL" id="JJPT01000038">
    <property type="protein sequence ID" value="KKG93673.1"/>
    <property type="molecule type" value="Genomic_DNA"/>
</dbReference>
<dbReference type="EMBL" id="JJPF01000132">
    <property type="protein sequence ID" value="KKG39631.1"/>
    <property type="molecule type" value="Genomic_DNA"/>
</dbReference>
<evidence type="ECO:0000256" key="2">
    <source>
        <dbReference type="SAM" id="Phobius"/>
    </source>
</evidence>
<dbReference type="EMBL" id="JJQM01000151">
    <property type="protein sequence ID" value="KKH52043.1"/>
    <property type="molecule type" value="Genomic_DNA"/>
</dbReference>
<dbReference type="EMBL" id="JJPZ01000153">
    <property type="protein sequence ID" value="KKH06767.1"/>
    <property type="molecule type" value="Genomic_DNA"/>
</dbReference>
<dbReference type="EMBL" id="JJRB01000117">
    <property type="protein sequence ID" value="KKI01696.1"/>
    <property type="molecule type" value="Genomic_DNA"/>
</dbReference>
<dbReference type="EMBL" id="JJPP01000065">
    <property type="protein sequence ID" value="KKG80367.1"/>
    <property type="molecule type" value="Genomic_DNA"/>
</dbReference>
<dbReference type="EMBL" id="JJOR01000020">
    <property type="protein sequence ID" value="KKG08150.1"/>
    <property type="molecule type" value="Genomic_DNA"/>
</dbReference>
<gene>
    <name evidence="60" type="ORF">DKM28_07655</name>
    <name evidence="9" type="ORF">DU30_12165</name>
    <name evidence="6" type="ORF">DU31_09325</name>
    <name evidence="15" type="ORF">DU33_02035</name>
    <name evidence="7" type="ORF">DU34_09385</name>
    <name evidence="12" type="ORF">DU35_07735</name>
    <name evidence="14" type="ORF">DU36_03255</name>
    <name evidence="39" type="ORF">DU37_17005</name>
    <name evidence="16" type="ORF">DU38_12745</name>
    <name evidence="11" type="ORF">DU39_11820</name>
    <name evidence="4" type="ORF">DU40_02255</name>
    <name evidence="13" type="ORF">DU41_05000</name>
    <name evidence="33" type="ORF">DU42_01585</name>
    <name evidence="21" type="ORF">DU43_01430</name>
    <name evidence="34" type="ORF">DU44_01875</name>
    <name evidence="17" type="ORF">DU45_09930</name>
    <name evidence="22" type="ORF">DU46_03270</name>
    <name evidence="5" type="ORF">DU47_15965</name>
    <name evidence="35" type="ORF">DU48_08390</name>
    <name evidence="8" type="ORF">DU49_00660</name>
    <name evidence="40" type="ORF">DU50_10105</name>
    <name evidence="31" type="ORF">DU51_12935</name>
    <name evidence="10" type="ORF">DU52_08915</name>
    <name evidence="42" type="ORF">DU54_09295</name>
    <name evidence="23" type="ORF">DU55_14900</name>
    <name evidence="29" type="ORF">DU56_18180</name>
    <name evidence="26" type="ORF">DU57_03065</name>
    <name evidence="38" type="ORF">DU58_00715</name>
    <name evidence="25" type="ORF">DU59_01415</name>
    <name evidence="37" type="ORF">DU60_02510</name>
    <name evidence="24" type="ORF">DU61_20195</name>
    <name evidence="32" type="ORF">DU62_02185</name>
    <name evidence="20" type="ORF">DU63_10100</name>
    <name evidence="19" type="ORF">DU64_09685</name>
    <name evidence="36" type="ORF">DU65_12405</name>
    <name evidence="27" type="ORF">DU66_13240</name>
    <name evidence="18" type="ORF">DU67_10165</name>
    <name evidence="30" type="ORF">DU68_03735</name>
    <name evidence="28" type="ORF">DU69_06050</name>
    <name evidence="41" type="ORF">DU71_07760</name>
    <name evidence="45" type="ORF">DU72_17820</name>
    <name evidence="47" type="ORF">DU73_18020</name>
    <name evidence="46" type="ORF">DU74_03025</name>
    <name evidence="49" type="ORF">DU75_10055</name>
    <name evidence="44" type="ORF">DU76_09290</name>
    <name evidence="50" type="ORF">DU77_11810</name>
    <name evidence="53" type="ORF">DU78_10605</name>
    <name evidence="56" type="ORF">DU79_02315</name>
    <name evidence="52" type="ORF">DU80_08630</name>
    <name evidence="59" type="ORF">DU81_11840</name>
    <name evidence="54" type="ORF">DU82_10160</name>
    <name evidence="58" type="ORF">DU83_12000</name>
    <name evidence="57" type="ORF">DU84_11815</name>
    <name evidence="43" type="ORF">DU85_09700</name>
    <name evidence="51" type="ORF">DU86_10535</name>
    <name evidence="48" type="ORF">DU87_03200</name>
    <name evidence="55" type="ORF">DU88_09650</name>
</gene>
<evidence type="ECO:0000313" key="23">
    <source>
        <dbReference type="EMBL" id="KKG80367.1"/>
    </source>
</evidence>
<dbReference type="Proteomes" id="UP000034399">
    <property type="component" value="Unassembled WGS sequence"/>
</dbReference>
<evidence type="ECO:0000313" key="71">
    <source>
        <dbReference type="Proteomes" id="UP000034040"/>
    </source>
</evidence>
<dbReference type="EMBL" id="JJPE01000001">
    <property type="protein sequence ID" value="KKG48850.1"/>
    <property type="molecule type" value="Genomic_DNA"/>
</dbReference>
<evidence type="ECO:0000313" key="25">
    <source>
        <dbReference type="EMBL" id="KKG87940.1"/>
    </source>
</evidence>
<evidence type="ECO:0000313" key="12">
    <source>
        <dbReference type="EMBL" id="KKG44298.1"/>
    </source>
</evidence>
<evidence type="ECO:0000313" key="22">
    <source>
        <dbReference type="EMBL" id="KKG75578.1"/>
    </source>
</evidence>
<evidence type="ECO:0000313" key="11">
    <source>
        <dbReference type="EMBL" id="KKG39631.1"/>
    </source>
</evidence>
<dbReference type="Proteomes" id="UP000034142">
    <property type="component" value="Unassembled WGS sequence"/>
</dbReference>
<dbReference type="EMBL" id="JJPD01000038">
    <property type="protein sequence ID" value="KKG44298.1"/>
    <property type="molecule type" value="Genomic_DNA"/>
</dbReference>
<dbReference type="EMBL" id="JJPV01000005">
    <property type="protein sequence ID" value="KKH03929.1"/>
    <property type="molecule type" value="Genomic_DNA"/>
</dbReference>
<dbReference type="EMBL" id="JJQQ01000124">
    <property type="protein sequence ID" value="KKH65384.1"/>
    <property type="molecule type" value="Genomic_DNA"/>
</dbReference>
<dbReference type="EMBL" id="JJQH01000142">
    <property type="protein sequence ID" value="KKH37173.1"/>
    <property type="molecule type" value="Genomic_DNA"/>
</dbReference>
<evidence type="ECO:0000313" key="105">
    <source>
        <dbReference type="Proteomes" id="UP000034758"/>
    </source>
</evidence>
<dbReference type="Proteomes" id="UP000033889">
    <property type="component" value="Unassembled WGS sequence"/>
</dbReference>
<evidence type="ECO:0000313" key="90">
    <source>
        <dbReference type="Proteomes" id="UP000034409"/>
    </source>
</evidence>
<evidence type="ECO:0000313" key="96">
    <source>
        <dbReference type="Proteomes" id="UP000034577"/>
    </source>
</evidence>
<dbReference type="Proteomes" id="UP000033933">
    <property type="component" value="Unassembled WGS sequence"/>
</dbReference>
<evidence type="ECO:0000313" key="78">
    <source>
        <dbReference type="Proteomes" id="UP000034188"/>
    </source>
</evidence>
<dbReference type="EMBL" id="JJPY01000102">
    <property type="protein sequence ID" value="KKH06437.1"/>
    <property type="molecule type" value="Genomic_DNA"/>
</dbReference>
<evidence type="ECO:0000313" key="64">
    <source>
        <dbReference type="Proteomes" id="UP000033878"/>
    </source>
</evidence>
<keyword evidence="2" id="KW-0472">Membrane</keyword>
<evidence type="ECO:0000313" key="106">
    <source>
        <dbReference type="Proteomes" id="UP000034817"/>
    </source>
</evidence>
<evidence type="ECO:0000313" key="21">
    <source>
        <dbReference type="EMBL" id="KKG74957.1"/>
    </source>
</evidence>
<evidence type="ECO:0000313" key="35">
    <source>
        <dbReference type="EMBL" id="KKH20179.1"/>
    </source>
</evidence>
<dbReference type="Proteomes" id="UP000033878">
    <property type="component" value="Unassembled WGS sequence"/>
</dbReference>
<dbReference type="Proteomes" id="UP000034064">
    <property type="component" value="Unassembled WGS sequence"/>
</dbReference>
<evidence type="ECO:0000313" key="49">
    <source>
        <dbReference type="EMBL" id="KKH66361.1"/>
    </source>
</evidence>
<dbReference type="Proteomes" id="UP000033864">
    <property type="component" value="Unassembled WGS sequence"/>
</dbReference>
<feature type="transmembrane region" description="Helical" evidence="2">
    <location>
        <begin position="47"/>
        <end position="69"/>
    </location>
</feature>
<evidence type="ECO:0000313" key="51">
    <source>
        <dbReference type="EMBL" id="KKH78449.1"/>
    </source>
</evidence>
<dbReference type="Proteomes" id="UP000034577">
    <property type="component" value="Unassembled WGS sequence"/>
</dbReference>
<evidence type="ECO:0000313" key="42">
    <source>
        <dbReference type="EMBL" id="KKH40920.1"/>
    </source>
</evidence>
<dbReference type="Proteomes" id="UP000034001">
    <property type="component" value="Unassembled WGS sequence"/>
</dbReference>
<evidence type="ECO:0000313" key="52">
    <source>
        <dbReference type="EMBL" id="KKH79355.1"/>
    </source>
</evidence>
<dbReference type="EMBL" id="JJQC01000077">
    <property type="protein sequence ID" value="KKH21613.1"/>
    <property type="molecule type" value="Genomic_DNA"/>
</dbReference>
<evidence type="ECO:0000313" key="47">
    <source>
        <dbReference type="EMBL" id="KKH60692.1"/>
    </source>
</evidence>
<evidence type="ECO:0000313" key="67">
    <source>
        <dbReference type="Proteomes" id="UP000033933"/>
    </source>
</evidence>
<evidence type="ECO:0000313" key="66">
    <source>
        <dbReference type="Proteomes" id="UP000033889"/>
    </source>
</evidence>
<evidence type="ECO:0000313" key="20">
    <source>
        <dbReference type="EMBL" id="KKG74048.1"/>
    </source>
</evidence>
<proteinExistence type="predicted"/>
<evidence type="ECO:0000313" key="85">
    <source>
        <dbReference type="Proteomes" id="UP000034279"/>
    </source>
</evidence>
<feature type="transmembrane region" description="Helical" evidence="2">
    <location>
        <begin position="89"/>
        <end position="107"/>
    </location>
</feature>
<dbReference type="EMBL" id="JJPW01000060">
    <property type="protein sequence ID" value="KKH00264.1"/>
    <property type="molecule type" value="Genomic_DNA"/>
</dbReference>
<dbReference type="Pfam" id="PF26256">
    <property type="entry name" value="DUF8060"/>
    <property type="match status" value="1"/>
</dbReference>
<evidence type="ECO:0000313" key="14">
    <source>
        <dbReference type="EMBL" id="KKG54114.1"/>
    </source>
</evidence>
<dbReference type="Proteomes" id="UP000034692">
    <property type="component" value="Unassembled WGS sequence"/>
</dbReference>
<evidence type="ECO:0000313" key="68">
    <source>
        <dbReference type="Proteomes" id="UP000033987"/>
    </source>
</evidence>
<dbReference type="Proteomes" id="UP000033814">
    <property type="component" value="Unassembled WGS sequence"/>
</dbReference>
<evidence type="ECO:0000313" key="87">
    <source>
        <dbReference type="Proteomes" id="UP000034338"/>
    </source>
</evidence>
<evidence type="ECO:0000313" key="70">
    <source>
        <dbReference type="Proteomes" id="UP000034021"/>
    </source>
</evidence>
<dbReference type="EMBL" id="JJPQ01000035">
    <property type="protein sequence ID" value="KKG84653.1"/>
    <property type="molecule type" value="Genomic_DNA"/>
</dbReference>
<evidence type="ECO:0000313" key="53">
    <source>
        <dbReference type="EMBL" id="KKH79521.1"/>
    </source>
</evidence>
<evidence type="ECO:0000313" key="34">
    <source>
        <dbReference type="EMBL" id="KKH19507.1"/>
    </source>
</evidence>
<dbReference type="EMBL" id="JJQF01000016">
    <property type="protein sequence ID" value="KKH34218.1"/>
    <property type="molecule type" value="Genomic_DNA"/>
</dbReference>
<dbReference type="Proteomes" id="UP000034578">
    <property type="component" value="Unassembled WGS sequence"/>
</dbReference>
<evidence type="ECO:0000313" key="7">
    <source>
        <dbReference type="EMBL" id="KKG08831.1"/>
    </source>
</evidence>
<dbReference type="PATRIC" id="fig|2209.39.peg.2601"/>
<dbReference type="EMBL" id="JJPB01000117">
    <property type="protein sequence ID" value="KKG29400.1"/>
    <property type="molecule type" value="Genomic_DNA"/>
</dbReference>
<dbReference type="EMBL" id="JJQZ01000037">
    <property type="protein sequence ID" value="KKH98433.1"/>
    <property type="molecule type" value="Genomic_DNA"/>
</dbReference>
<dbReference type="Proteomes" id="UP000034842">
    <property type="component" value="Unassembled WGS sequence"/>
</dbReference>
<dbReference type="Proteomes" id="UP000034672">
    <property type="component" value="Unassembled WGS sequence"/>
</dbReference>
<dbReference type="EMBL" id="JJPN01000007">
    <property type="protein sequence ID" value="KKG75578.1"/>
    <property type="molecule type" value="Genomic_DNA"/>
</dbReference>
<dbReference type="EMBL" id="JJQN01000126">
    <property type="protein sequence ID" value="KKH57872.1"/>
    <property type="molecule type" value="Genomic_DNA"/>
</dbReference>
<evidence type="ECO:0000313" key="13">
    <source>
        <dbReference type="EMBL" id="KKG48850.1"/>
    </source>
</evidence>
<evidence type="ECO:0000259" key="3">
    <source>
        <dbReference type="Pfam" id="PF26256"/>
    </source>
</evidence>
<dbReference type="EMBL" id="JJPK01000101">
    <property type="protein sequence ID" value="KKG59543.1"/>
    <property type="molecule type" value="Genomic_DNA"/>
</dbReference>
<dbReference type="Proteomes" id="UP000034409">
    <property type="component" value="Unassembled WGS sequence"/>
</dbReference>
<dbReference type="Proteomes" id="UP000034950">
    <property type="component" value="Unassembled WGS sequence"/>
</dbReference>
<dbReference type="Proteomes" id="UP000034387">
    <property type="component" value="Unassembled WGS sequence"/>
</dbReference>
<dbReference type="Proteomes" id="UP000034937">
    <property type="component" value="Unassembled WGS sequence"/>
</dbReference>
<evidence type="ECO:0000313" key="33">
    <source>
        <dbReference type="EMBL" id="KKH08407.1"/>
    </source>
</evidence>
<evidence type="ECO:0000313" key="27">
    <source>
        <dbReference type="EMBL" id="KKG93016.1"/>
    </source>
</evidence>
<dbReference type="AlphaFoldDB" id="A0A0F8TKN5"/>
<dbReference type="Proteomes" id="UP000034468">
    <property type="component" value="Unassembled WGS sequence"/>
</dbReference>
<dbReference type="EMBL" id="CP029709">
    <property type="protein sequence ID" value="QCR15933.1"/>
    <property type="molecule type" value="Genomic_DNA"/>
</dbReference>
<evidence type="ECO:0000313" key="91">
    <source>
        <dbReference type="Proteomes" id="UP000034424"/>
    </source>
</evidence>
<dbReference type="EMBL" id="JJPI01000045">
    <property type="protein sequence ID" value="KKG56025.1"/>
    <property type="molecule type" value="Genomic_DNA"/>
</dbReference>
<evidence type="ECO:0000313" key="74">
    <source>
        <dbReference type="Proteomes" id="UP000034074"/>
    </source>
</evidence>
<dbReference type="Proteomes" id="UP000034074">
    <property type="component" value="Unassembled WGS sequence"/>
</dbReference>
<dbReference type="EMBL" id="JJQS01000127">
    <property type="protein sequence ID" value="KKH71977.1"/>
    <property type="molecule type" value="Genomic_DNA"/>
</dbReference>
<dbReference type="EMBL" id="JJQR01000019">
    <property type="protein sequence ID" value="KKH78449.1"/>
    <property type="molecule type" value="Genomic_DNA"/>
</dbReference>
<dbReference type="Proteomes" id="UP000034232">
    <property type="component" value="Unassembled WGS sequence"/>
</dbReference>
<evidence type="ECO:0000313" key="32">
    <source>
        <dbReference type="EMBL" id="KKH06767.1"/>
    </source>
</evidence>
<evidence type="ECO:0000313" key="82">
    <source>
        <dbReference type="Proteomes" id="UP000034243"/>
    </source>
</evidence>
<dbReference type="EMBL" id="JJQT01000095">
    <property type="protein sequence ID" value="KKH79521.1"/>
    <property type="molecule type" value="Genomic_DNA"/>
</dbReference>
<dbReference type="Proteomes" id="UP000034424">
    <property type="component" value="Unassembled WGS sequence"/>
</dbReference>
<evidence type="ECO:0000313" key="57">
    <source>
        <dbReference type="EMBL" id="KKH98433.1"/>
    </source>
</evidence>
<dbReference type="Proteomes" id="UP000034820">
    <property type="component" value="Unassembled WGS sequence"/>
</dbReference>
<dbReference type="EMBL" id="JJQU01000263">
    <property type="protein sequence ID" value="KKH79355.1"/>
    <property type="molecule type" value="Genomic_DNA"/>
</dbReference>
<evidence type="ECO:0000313" key="29">
    <source>
        <dbReference type="EMBL" id="KKH00264.1"/>
    </source>
</evidence>
<name>A0A0F8TKN5_METMZ</name>
<evidence type="ECO:0000313" key="95">
    <source>
        <dbReference type="Proteomes" id="UP000034566"/>
    </source>
</evidence>
<evidence type="ECO:0000313" key="107">
    <source>
        <dbReference type="Proteomes" id="UP000034820"/>
    </source>
</evidence>
<evidence type="ECO:0000313" key="45">
    <source>
        <dbReference type="EMBL" id="KKH55665.1"/>
    </source>
</evidence>
<dbReference type="Proteomes" id="UP000033835">
    <property type="component" value="Unassembled WGS sequence"/>
</dbReference>
<dbReference type="Proteomes" id="UP000034566">
    <property type="component" value="Unassembled WGS sequence"/>
</dbReference>
<evidence type="ECO:0000313" key="83">
    <source>
        <dbReference type="Proteomes" id="UP000034253"/>
    </source>
</evidence>
<dbReference type="EMBL" id="JJOT01000059">
    <property type="protein sequence ID" value="KKG02723.1"/>
    <property type="molecule type" value="Genomic_DNA"/>
</dbReference>